<dbReference type="InterPro" id="IPR004840">
    <property type="entry name" value="Amino_acid_permease_CS"/>
</dbReference>
<dbReference type="InParanoid" id="A0A078B9A1"/>
<dbReference type="PANTHER" id="PTHR45649:SF26">
    <property type="entry name" value="OS04G0435100 PROTEIN"/>
    <property type="match status" value="1"/>
</dbReference>
<dbReference type="GO" id="GO:0006865">
    <property type="term" value="P:amino acid transport"/>
    <property type="evidence" value="ECO:0007669"/>
    <property type="project" value="InterPro"/>
</dbReference>
<dbReference type="PIRSF" id="PIRSF006060">
    <property type="entry name" value="AA_transporter"/>
    <property type="match status" value="1"/>
</dbReference>
<feature type="transmembrane region" description="Helical" evidence="6">
    <location>
        <begin position="453"/>
        <end position="473"/>
    </location>
</feature>
<dbReference type="Proteomes" id="UP000039865">
    <property type="component" value="Unassembled WGS sequence"/>
</dbReference>
<dbReference type="OMA" id="LLMAQYT"/>
<sequence>MPESQNDKSKRSILLAEDLDEDDLLLAKMGYKQELYRGFNAFMSFSFCFTAVAVISSCSILFPYGLKTGGPVVMMWGWMIGSFFSILVGLSMAEICSSYPSAGSVYHWAGMLANPKWAPFSSYLCGWFNFMGNAAGDASFAFGFAQVLNAAITLATNGDTNLPVYAEVGFAVFISMLWGIKNRMRVDHQGWFNNVSAVYQLLSTFIVIVTLLIASPSLSSSKFVWTEFNNGSQLPSVSYTCCIGLLMCLFGFSGYEGGAHMAEETKNASSSAPRGIVLTCIASALTGLFYLGGLLYACQGQIDGILDGKSEQAVVNVYSLAFTDKDNKLNLAGALAMTIMLLINLFFAGFSSMTVTSRIGFAMARDGAFPYSKKLYVINQETKAPDRIIFLVFLIDVALCLLPLISQTAFQAITSITTIGYQISYAIPIMLRLTVSRNSFQKSSFHLGPFSEVVGWTAVIWLIITSIIFLLPTEFDENSHQTAQGFNYTCVVVGVILIIAFIYWFLPAPYGAKHFFVGPKRESILSNSLSKTQIKSVIQVTDEDEKKSLKDEREISFEKP</sequence>
<evidence type="ECO:0000313" key="8">
    <source>
        <dbReference type="Proteomes" id="UP000039865"/>
    </source>
</evidence>
<dbReference type="AlphaFoldDB" id="A0A078B9A1"/>
<feature type="transmembrane region" description="Helical" evidence="6">
    <location>
        <begin position="388"/>
        <end position="406"/>
    </location>
</feature>
<evidence type="ECO:0000313" key="7">
    <source>
        <dbReference type="EMBL" id="CDW91095.1"/>
    </source>
</evidence>
<evidence type="ECO:0000256" key="4">
    <source>
        <dbReference type="ARBA" id="ARBA00022989"/>
    </source>
</evidence>
<feature type="transmembrane region" description="Helical" evidence="6">
    <location>
        <begin position="38"/>
        <end position="62"/>
    </location>
</feature>
<keyword evidence="3 6" id="KW-0812">Transmembrane</keyword>
<protein>
    <submittedName>
        <fullName evidence="7">Apc amino acid permease</fullName>
    </submittedName>
</protein>
<dbReference type="GO" id="GO:0022857">
    <property type="term" value="F:transmembrane transporter activity"/>
    <property type="evidence" value="ECO:0007669"/>
    <property type="project" value="InterPro"/>
</dbReference>
<dbReference type="InterPro" id="IPR002293">
    <property type="entry name" value="AA/rel_permease1"/>
</dbReference>
<feature type="transmembrane region" description="Helical" evidence="6">
    <location>
        <begin position="329"/>
        <end position="350"/>
    </location>
</feature>
<feature type="transmembrane region" description="Helical" evidence="6">
    <location>
        <begin position="192"/>
        <end position="214"/>
    </location>
</feature>
<dbReference type="EMBL" id="CCKQ01019085">
    <property type="protein sequence ID" value="CDW91095.1"/>
    <property type="molecule type" value="Genomic_DNA"/>
</dbReference>
<dbReference type="GO" id="GO:0016020">
    <property type="term" value="C:membrane"/>
    <property type="evidence" value="ECO:0007669"/>
    <property type="project" value="UniProtKB-SubCell"/>
</dbReference>
<accession>A0A078B9A1</accession>
<keyword evidence="5 6" id="KW-0472">Membrane</keyword>
<organism evidence="7 8">
    <name type="scientific">Stylonychia lemnae</name>
    <name type="common">Ciliate</name>
    <dbReference type="NCBI Taxonomy" id="5949"/>
    <lineage>
        <taxon>Eukaryota</taxon>
        <taxon>Sar</taxon>
        <taxon>Alveolata</taxon>
        <taxon>Ciliophora</taxon>
        <taxon>Intramacronucleata</taxon>
        <taxon>Spirotrichea</taxon>
        <taxon>Stichotrichia</taxon>
        <taxon>Sporadotrichida</taxon>
        <taxon>Oxytrichidae</taxon>
        <taxon>Stylonychinae</taxon>
        <taxon>Stylonychia</taxon>
    </lineage>
</organism>
<dbReference type="PROSITE" id="PS00218">
    <property type="entry name" value="AMINO_ACID_PERMEASE_1"/>
    <property type="match status" value="1"/>
</dbReference>
<comment type="subcellular location">
    <subcellularLocation>
        <location evidence="1">Membrane</location>
        <topology evidence="1">Multi-pass membrane protein</topology>
    </subcellularLocation>
</comment>
<evidence type="ECO:0000256" key="3">
    <source>
        <dbReference type="ARBA" id="ARBA00022692"/>
    </source>
</evidence>
<dbReference type="OrthoDB" id="10054429at2759"/>
<keyword evidence="8" id="KW-1185">Reference proteome</keyword>
<feature type="transmembrane region" description="Helical" evidence="6">
    <location>
        <begin position="276"/>
        <end position="297"/>
    </location>
</feature>
<gene>
    <name evidence="7" type="primary">Contig10649.g11369</name>
    <name evidence="7" type="ORF">STYLEM_20245</name>
</gene>
<feature type="transmembrane region" description="Helical" evidence="6">
    <location>
        <begin position="234"/>
        <end position="255"/>
    </location>
</feature>
<name>A0A078B9A1_STYLE</name>
<feature type="transmembrane region" description="Helical" evidence="6">
    <location>
        <begin position="74"/>
        <end position="93"/>
    </location>
</feature>
<evidence type="ECO:0000256" key="2">
    <source>
        <dbReference type="ARBA" id="ARBA00022448"/>
    </source>
</evidence>
<dbReference type="Pfam" id="PF13520">
    <property type="entry name" value="AA_permease_2"/>
    <property type="match status" value="1"/>
</dbReference>
<proteinExistence type="predicted"/>
<evidence type="ECO:0000256" key="5">
    <source>
        <dbReference type="ARBA" id="ARBA00023136"/>
    </source>
</evidence>
<evidence type="ECO:0000256" key="6">
    <source>
        <dbReference type="SAM" id="Phobius"/>
    </source>
</evidence>
<feature type="transmembrane region" description="Helical" evidence="6">
    <location>
        <begin position="162"/>
        <end position="180"/>
    </location>
</feature>
<evidence type="ECO:0000256" key="1">
    <source>
        <dbReference type="ARBA" id="ARBA00004141"/>
    </source>
</evidence>
<feature type="transmembrane region" description="Helical" evidence="6">
    <location>
        <begin position="485"/>
        <end position="506"/>
    </location>
</feature>
<dbReference type="PANTHER" id="PTHR45649">
    <property type="entry name" value="AMINO-ACID PERMEASE BAT1"/>
    <property type="match status" value="1"/>
</dbReference>
<keyword evidence="4 6" id="KW-1133">Transmembrane helix</keyword>
<dbReference type="Gene3D" id="1.20.1740.10">
    <property type="entry name" value="Amino acid/polyamine transporter I"/>
    <property type="match status" value="1"/>
</dbReference>
<keyword evidence="2" id="KW-0813">Transport</keyword>
<reference evidence="7 8" key="1">
    <citation type="submission" date="2014-06" db="EMBL/GenBank/DDBJ databases">
        <authorList>
            <person name="Swart Estienne"/>
        </authorList>
    </citation>
    <scope>NUCLEOTIDE SEQUENCE [LARGE SCALE GENOMIC DNA]</scope>
    <source>
        <strain evidence="7 8">130c</strain>
    </source>
</reference>